<gene>
    <name evidence="1" type="ORF">Q619_VDC00582G0016</name>
</gene>
<reference evidence="1 2" key="1">
    <citation type="submission" date="2013-12" db="EMBL/GenBank/DDBJ databases">
        <title>A Varibaculum cambriense genome reconstructed from a premature infant gut community with otherwise low bacterial novelty that shifts toward anaerobic metabolism during the third week of life.</title>
        <authorList>
            <person name="Brown C.T."/>
            <person name="Sharon I."/>
            <person name="Thomas B.C."/>
            <person name="Castelle C.J."/>
            <person name="Morowitz M.J."/>
            <person name="Banfield J.F."/>
        </authorList>
    </citation>
    <scope>NUCLEOTIDE SEQUENCE [LARGE SCALE GENOMIC DNA]</scope>
    <source>
        <strain evidence="2">DORA_11</strain>
    </source>
</reference>
<sequence>MEVLMNKKILASLFAVGLAAGCVCSSVDAHGVFFANRLDEKALVLGEGPVDDAYSPEMVKSIIGLDNNGMVIPVQVIKHEKNVVVVPNDKLGITVTDFDYGYWTKDKDGKTVHKPISEVPGAQKSTHAIKYDVHYWNAEAKPFNNKDAFIQIIPSVNPLTLRKGDTYEIQVLKDGKPYANAPLIKDVINDLTNESQADANGKATVTVSANGLNVVGVEVGFPTQTKGEQNKYFSALSFIINPE</sequence>
<name>W1UY44_9FIRM</name>
<dbReference type="InterPro" id="IPR019613">
    <property type="entry name" value="DUF4198"/>
</dbReference>
<evidence type="ECO:0008006" key="3">
    <source>
        <dbReference type="Google" id="ProtNLM"/>
    </source>
</evidence>
<comment type="caution">
    <text evidence="1">The sequence shown here is derived from an EMBL/GenBank/DDBJ whole genome shotgun (WGS) entry which is preliminary data.</text>
</comment>
<organism evidence="1 2">
    <name type="scientific">Veillonella dispar DORA_11</name>
    <dbReference type="NCBI Taxonomy" id="1403949"/>
    <lineage>
        <taxon>Bacteria</taxon>
        <taxon>Bacillati</taxon>
        <taxon>Bacillota</taxon>
        <taxon>Negativicutes</taxon>
        <taxon>Veillonellales</taxon>
        <taxon>Veillonellaceae</taxon>
        <taxon>Veillonella</taxon>
    </lineage>
</organism>
<proteinExistence type="predicted"/>
<dbReference type="AlphaFoldDB" id="W1UY44"/>
<dbReference type="PROSITE" id="PS51257">
    <property type="entry name" value="PROKAR_LIPOPROTEIN"/>
    <property type="match status" value="1"/>
</dbReference>
<dbReference type="PATRIC" id="fig|1403949.3.peg.1576"/>
<accession>W1UY44</accession>
<evidence type="ECO:0000313" key="2">
    <source>
        <dbReference type="Proteomes" id="UP000018855"/>
    </source>
</evidence>
<evidence type="ECO:0000313" key="1">
    <source>
        <dbReference type="EMBL" id="ETI97619.1"/>
    </source>
</evidence>
<dbReference type="EMBL" id="AZMJ01000582">
    <property type="protein sequence ID" value="ETI97619.1"/>
    <property type="molecule type" value="Genomic_DNA"/>
</dbReference>
<dbReference type="Proteomes" id="UP000018855">
    <property type="component" value="Unassembled WGS sequence"/>
</dbReference>
<protein>
    <recommendedName>
        <fullName evidence="3">DUF4198 domain-containing protein</fullName>
    </recommendedName>
</protein>
<dbReference type="Pfam" id="PF10670">
    <property type="entry name" value="DUF4198"/>
    <property type="match status" value="1"/>
</dbReference>